<organism evidence="1 2">
    <name type="scientific">Byssochlamys spectabilis</name>
    <name type="common">Paecilomyces variotii</name>
    <dbReference type="NCBI Taxonomy" id="264951"/>
    <lineage>
        <taxon>Eukaryota</taxon>
        <taxon>Fungi</taxon>
        <taxon>Dikarya</taxon>
        <taxon>Ascomycota</taxon>
        <taxon>Pezizomycotina</taxon>
        <taxon>Eurotiomycetes</taxon>
        <taxon>Eurotiomycetidae</taxon>
        <taxon>Eurotiales</taxon>
        <taxon>Thermoascaceae</taxon>
        <taxon>Paecilomyces</taxon>
    </lineage>
</organism>
<keyword evidence="2" id="KW-1185">Reference proteome</keyword>
<name>A0A443HTB4_BYSSP</name>
<dbReference type="RefSeq" id="XP_028484679.1">
    <property type="nucleotide sequence ID" value="XM_028633667.1"/>
</dbReference>
<protein>
    <recommendedName>
        <fullName evidence="3">Methyltransferase domain-containing protein</fullName>
    </recommendedName>
</protein>
<dbReference type="AlphaFoldDB" id="A0A443HTB4"/>
<gene>
    <name evidence="1" type="ORF">C8Q69DRAFT_528168</name>
</gene>
<evidence type="ECO:0000313" key="1">
    <source>
        <dbReference type="EMBL" id="RWQ95034.1"/>
    </source>
</evidence>
<accession>A0A443HTB4</accession>
<dbReference type="InterPro" id="IPR029063">
    <property type="entry name" value="SAM-dependent_MTases_sf"/>
</dbReference>
<sequence length="285" mass="32262">MSSNQDEAYLLRNRDQAETERLNFQHDVLKKIMGSHIAHPQLPLEKIQSVADIATGTAIWLRELQDFYATASNGINGKRYLHGFDISDAQYPSDLKDITLSIHDVTRPFDEQFHNLFDLVHVRLLVFALTPAQIQQAIFNIIQIVAPGGYIQWDDLRTGEVGFNVPHTGLEPDLSIINDFATSMGFSDRLPFLIKEHFEELGLKDVASAEYSSLNEPDATELARKWYAVTIRTLLVEVLKRKGLSEEELTQKVREFERRTAAAFEKGVIPRILTGSIVGRKPMQG</sequence>
<dbReference type="GeneID" id="39602944"/>
<dbReference type="STRING" id="264951.A0A443HTB4"/>
<evidence type="ECO:0000313" key="2">
    <source>
        <dbReference type="Proteomes" id="UP000283841"/>
    </source>
</evidence>
<comment type="caution">
    <text evidence="1">The sequence shown here is derived from an EMBL/GenBank/DDBJ whole genome shotgun (WGS) entry which is preliminary data.</text>
</comment>
<proteinExistence type="predicted"/>
<dbReference type="VEuPathDB" id="FungiDB:C8Q69DRAFT_528168"/>
<dbReference type="SUPFAM" id="SSF53335">
    <property type="entry name" value="S-adenosyl-L-methionine-dependent methyltransferases"/>
    <property type="match status" value="1"/>
</dbReference>
<evidence type="ECO:0008006" key="3">
    <source>
        <dbReference type="Google" id="ProtNLM"/>
    </source>
</evidence>
<dbReference type="Gene3D" id="3.40.50.150">
    <property type="entry name" value="Vaccinia Virus protein VP39"/>
    <property type="match status" value="1"/>
</dbReference>
<dbReference type="Proteomes" id="UP000283841">
    <property type="component" value="Unassembled WGS sequence"/>
</dbReference>
<dbReference type="EMBL" id="RCNU01000006">
    <property type="protein sequence ID" value="RWQ95034.1"/>
    <property type="molecule type" value="Genomic_DNA"/>
</dbReference>
<reference evidence="1 2" key="1">
    <citation type="journal article" date="2018" name="Front. Microbiol.">
        <title>Genomic and genetic insights into a cosmopolitan fungus, Paecilomyces variotii (Eurotiales).</title>
        <authorList>
            <person name="Urquhart A.S."/>
            <person name="Mondo S.J."/>
            <person name="Makela M.R."/>
            <person name="Hane J.K."/>
            <person name="Wiebenga A."/>
            <person name="He G."/>
            <person name="Mihaltcheva S."/>
            <person name="Pangilinan J."/>
            <person name="Lipzen A."/>
            <person name="Barry K."/>
            <person name="de Vries R.P."/>
            <person name="Grigoriev I.V."/>
            <person name="Idnurm A."/>
        </authorList>
    </citation>
    <scope>NUCLEOTIDE SEQUENCE [LARGE SCALE GENOMIC DNA]</scope>
    <source>
        <strain evidence="1 2">CBS 101075</strain>
    </source>
</reference>